<dbReference type="InterPro" id="IPR000182">
    <property type="entry name" value="GNAT_dom"/>
</dbReference>
<dbReference type="Gene3D" id="3.40.630.30">
    <property type="match status" value="1"/>
</dbReference>
<evidence type="ECO:0000313" key="2">
    <source>
        <dbReference type="EMBL" id="GKT05650.1"/>
    </source>
</evidence>
<gene>
    <name evidence="2" type="ORF">JCM31185_09380</name>
</gene>
<dbReference type="EMBL" id="BQXO01000002">
    <property type="protein sequence ID" value="GKT05650.1"/>
    <property type="molecule type" value="Genomic_DNA"/>
</dbReference>
<organism evidence="2 3">
    <name type="scientific">Furfurilactobacillus curtus</name>
    <dbReference type="NCBI Taxonomy" id="1746200"/>
    <lineage>
        <taxon>Bacteria</taxon>
        <taxon>Bacillati</taxon>
        <taxon>Bacillota</taxon>
        <taxon>Bacilli</taxon>
        <taxon>Lactobacillales</taxon>
        <taxon>Lactobacillaceae</taxon>
        <taxon>Furfurilactobacillus</taxon>
    </lineage>
</organism>
<dbReference type="Proteomes" id="UP001628078">
    <property type="component" value="Unassembled WGS sequence"/>
</dbReference>
<feature type="domain" description="N-acetyltransferase" evidence="1">
    <location>
        <begin position="6"/>
        <end position="165"/>
    </location>
</feature>
<accession>A0ABQ5JN72</accession>
<keyword evidence="3" id="KW-1185">Reference proteome</keyword>
<comment type="caution">
    <text evidence="2">The sequence shown here is derived from an EMBL/GenBank/DDBJ whole genome shotgun (WGS) entry which is preliminary data.</text>
</comment>
<protein>
    <recommendedName>
        <fullName evidence="1">N-acetyltransferase domain-containing protein</fullName>
    </recommendedName>
</protein>
<dbReference type="InterPro" id="IPR016181">
    <property type="entry name" value="Acyl_CoA_acyltransferase"/>
</dbReference>
<evidence type="ECO:0000259" key="1">
    <source>
        <dbReference type="PROSITE" id="PS51186"/>
    </source>
</evidence>
<sequence length="190" mass="20827">MKTETSHYFALSESDQHAIAQLSDHYWPGIVDDPKQVQQLRSYYEQMLVLTMKDDDGQLVGSLKIPSTSVVIADHRYQISGLSEVMVAPKYRRKGFGISLIMTAFALIQHDDADFSIFTCAPDLVPFYEQGGWTSSPQTVLIGGTTADPIASDKIGTVAMLSLFTPSALDHQAAIAGATIALEVGERIMW</sequence>
<dbReference type="CDD" id="cd04301">
    <property type="entry name" value="NAT_SF"/>
    <property type="match status" value="1"/>
</dbReference>
<proteinExistence type="predicted"/>
<reference evidence="2 3" key="1">
    <citation type="submission" date="2022-03" db="EMBL/GenBank/DDBJ databases">
        <title>Draft genome sequence of Furfurilactobacillus curtus JCM 31185.</title>
        <authorList>
            <person name="Suzuki S."/>
            <person name="Endo A."/>
            <person name="Kajikawa A."/>
        </authorList>
    </citation>
    <scope>NUCLEOTIDE SEQUENCE [LARGE SCALE GENOMIC DNA]</scope>
    <source>
        <strain evidence="2 3">JCM 31185</strain>
    </source>
</reference>
<dbReference type="RefSeq" id="WP_407883063.1">
    <property type="nucleotide sequence ID" value="NZ_BQXO01000002.1"/>
</dbReference>
<dbReference type="Pfam" id="PF13527">
    <property type="entry name" value="Acetyltransf_9"/>
    <property type="match status" value="1"/>
</dbReference>
<dbReference type="SUPFAM" id="SSF55729">
    <property type="entry name" value="Acyl-CoA N-acyltransferases (Nat)"/>
    <property type="match status" value="1"/>
</dbReference>
<evidence type="ECO:0000313" key="3">
    <source>
        <dbReference type="Proteomes" id="UP001628078"/>
    </source>
</evidence>
<dbReference type="PROSITE" id="PS51186">
    <property type="entry name" value="GNAT"/>
    <property type="match status" value="1"/>
</dbReference>
<name>A0ABQ5JN72_9LACO</name>